<proteinExistence type="predicted"/>
<protein>
    <submittedName>
        <fullName evidence="1">Uncharacterized protein</fullName>
    </submittedName>
</protein>
<dbReference type="EMBL" id="CM007647">
    <property type="protein sequence ID" value="ONM04625.1"/>
    <property type="molecule type" value="Genomic_DNA"/>
</dbReference>
<dbReference type="EMBL" id="CM007647">
    <property type="protein sequence ID" value="ONM04617.1"/>
    <property type="molecule type" value="Genomic_DNA"/>
</dbReference>
<evidence type="ECO:0000313" key="1">
    <source>
        <dbReference type="EMBL" id="ONM04617.1"/>
    </source>
</evidence>
<dbReference type="EMBL" id="CM007647">
    <property type="protein sequence ID" value="ONM04631.1"/>
    <property type="molecule type" value="Genomic_DNA"/>
</dbReference>
<dbReference type="EMBL" id="CM007647">
    <property type="protein sequence ID" value="ONM04624.1"/>
    <property type="molecule type" value="Genomic_DNA"/>
</dbReference>
<sequence>MSFPIIILSDAYVVVELSAIDSSHKLVARARVALSSDLVSEPSLDLAPSSKPSLDSTPSLEVAPQWDLGTVDSLDHPRGLLPLWMRRSAKGPEETT</sequence>
<reference evidence="1" key="1">
    <citation type="submission" date="2015-12" db="EMBL/GenBank/DDBJ databases">
        <title>Update maize B73 reference genome by single molecule sequencing technologies.</title>
        <authorList>
            <consortium name="Maize Genome Sequencing Project"/>
            <person name="Ware D."/>
        </authorList>
    </citation>
    <scope>NUCLEOTIDE SEQUENCE [LARGE SCALE GENOMIC DNA]</scope>
    <source>
        <tissue evidence="1">Seedling</tissue>
    </source>
</reference>
<accession>A0A1D6KP83</accession>
<dbReference type="AlphaFoldDB" id="A0A1D6KP83"/>
<name>A0A1D6KP83_MAIZE</name>
<organism evidence="1">
    <name type="scientific">Zea mays</name>
    <name type="common">Maize</name>
    <dbReference type="NCBI Taxonomy" id="4577"/>
    <lineage>
        <taxon>Eukaryota</taxon>
        <taxon>Viridiplantae</taxon>
        <taxon>Streptophyta</taxon>
        <taxon>Embryophyta</taxon>
        <taxon>Tracheophyta</taxon>
        <taxon>Spermatophyta</taxon>
        <taxon>Magnoliopsida</taxon>
        <taxon>Liliopsida</taxon>
        <taxon>Poales</taxon>
        <taxon>Poaceae</taxon>
        <taxon>PACMAD clade</taxon>
        <taxon>Panicoideae</taxon>
        <taxon>Andropogonodae</taxon>
        <taxon>Andropogoneae</taxon>
        <taxon>Tripsacinae</taxon>
        <taxon>Zea</taxon>
    </lineage>
</organism>
<gene>
    <name evidence="1" type="ORF">ZEAMMB73_Zm00001d032220</name>
</gene>
<dbReference type="EMBL" id="CM007647">
    <property type="protein sequence ID" value="ONM04612.1"/>
    <property type="molecule type" value="Genomic_DNA"/>
</dbReference>